<evidence type="ECO:0000256" key="6">
    <source>
        <dbReference type="RuleBase" id="RU004182"/>
    </source>
</evidence>
<comment type="cofactor">
    <cofactor evidence="2">
        <name>FAD</name>
        <dbReference type="ChEBI" id="CHEBI:57692"/>
    </cofactor>
</comment>
<keyword evidence="5 6" id="KW-0157">Chromophore</keyword>
<dbReference type="Gene3D" id="3.40.50.620">
    <property type="entry name" value="HUPs"/>
    <property type="match status" value="1"/>
</dbReference>
<keyword evidence="4 6" id="KW-0274">FAD</keyword>
<dbReference type="PROSITE" id="PS00394">
    <property type="entry name" value="DNA_PHOTOLYASES_1_1"/>
    <property type="match status" value="1"/>
</dbReference>
<dbReference type="PRINTS" id="PR00147">
    <property type="entry name" value="DNAPHOTLYASE"/>
</dbReference>
<evidence type="ECO:0000256" key="3">
    <source>
        <dbReference type="ARBA" id="ARBA00022630"/>
    </source>
</evidence>
<comment type="similarity">
    <text evidence="6">Belongs to the DNA photolyase family.</text>
</comment>
<dbReference type="Pfam" id="PF03441">
    <property type="entry name" value="FAD_binding_7"/>
    <property type="match status" value="1"/>
</dbReference>
<keyword evidence="3 6" id="KW-0285">Flavoprotein</keyword>
<sequence length="495" mass="58254">MIASEQHIALVWLKRDLRLEDNEAVFNALNSGKKVLLVYVFEPSWIQDPHHSERHIDFIKQSLQDLNNSLEAYNTKILVSDGEVVSTFKILQEHFRFTMLFSHQETGINATFDRDKEVARFCRNYGVQWTENVNNGVFRGIKDRETWRNDWTAYMQQPLLSFEAEANRFVSKDNIENLESIFWKEVTLKTTPSEHFQLGGTAQAKKYLTTFFGDRYKNYQKHMSKPALAAISCSRLSPYLAWGNLSTRQVLHEAIKEKEAGKDLFQLNAFTSRLRWQAHFIQKFEMECSMEFKSVNRGFHLLKKPINDTYIKAWQEGRTGFPLVDASMRCVVQTGYLNFRMRALVVSFFTHLLWQPWQECAHFLAQMWLDFDPGIHYPQLQMQAGETGTNTLRIYNPVKNSYEHDPEGTFIRKWLPELANIPTEFIHEPWKITPLEQQFYGFKLGIDYPKPIIELDKTRKYASYILWNMKKNSLVKKESKRILAVHTMPDRNNFD</sequence>
<dbReference type="Gene3D" id="1.25.40.80">
    <property type="match status" value="1"/>
</dbReference>
<dbReference type="Pfam" id="PF00875">
    <property type="entry name" value="DNA_photolyase"/>
    <property type="match status" value="1"/>
</dbReference>
<dbReference type="Gene3D" id="1.10.579.10">
    <property type="entry name" value="DNA Cyclobutane Dipyrimidine Photolyase, subunit A, domain 3"/>
    <property type="match status" value="1"/>
</dbReference>
<dbReference type="RefSeq" id="WP_386405450.1">
    <property type="nucleotide sequence ID" value="NZ_JBHTJH010000004.1"/>
</dbReference>
<keyword evidence="9" id="KW-1185">Reference proteome</keyword>
<dbReference type="InterPro" id="IPR006050">
    <property type="entry name" value="DNA_photolyase_N"/>
</dbReference>
<accession>A0ABW3CYS9</accession>
<dbReference type="InterPro" id="IPR036134">
    <property type="entry name" value="Crypto/Photolyase_FAD-like_sf"/>
</dbReference>
<organism evidence="8 9">
    <name type="scientific">Sungkyunkwania multivorans</name>
    <dbReference type="NCBI Taxonomy" id="1173618"/>
    <lineage>
        <taxon>Bacteria</taxon>
        <taxon>Pseudomonadati</taxon>
        <taxon>Bacteroidota</taxon>
        <taxon>Flavobacteriia</taxon>
        <taxon>Flavobacteriales</taxon>
        <taxon>Flavobacteriaceae</taxon>
        <taxon>Sungkyunkwania</taxon>
    </lineage>
</organism>
<dbReference type="PANTHER" id="PTHR11455">
    <property type="entry name" value="CRYPTOCHROME"/>
    <property type="match status" value="1"/>
</dbReference>
<evidence type="ECO:0000256" key="5">
    <source>
        <dbReference type="ARBA" id="ARBA00022991"/>
    </source>
</evidence>
<reference evidence="9" key="1">
    <citation type="journal article" date="2019" name="Int. J. Syst. Evol. Microbiol.">
        <title>The Global Catalogue of Microorganisms (GCM) 10K type strain sequencing project: providing services to taxonomists for standard genome sequencing and annotation.</title>
        <authorList>
            <consortium name="The Broad Institute Genomics Platform"/>
            <consortium name="The Broad Institute Genome Sequencing Center for Infectious Disease"/>
            <person name="Wu L."/>
            <person name="Ma J."/>
        </authorList>
    </citation>
    <scope>NUCLEOTIDE SEQUENCE [LARGE SCALE GENOMIC DNA]</scope>
    <source>
        <strain evidence="9">CCUG 62952</strain>
    </source>
</reference>
<gene>
    <name evidence="8" type="ORF">ACFQ1M_06160</name>
</gene>
<comment type="cofactor">
    <cofactor evidence="1">
        <name>(6R)-5,10-methylene-5,6,7,8-tetrahydrofolate</name>
        <dbReference type="ChEBI" id="CHEBI:15636"/>
    </cofactor>
</comment>
<dbReference type="Proteomes" id="UP001596978">
    <property type="component" value="Unassembled WGS sequence"/>
</dbReference>
<evidence type="ECO:0000313" key="9">
    <source>
        <dbReference type="Proteomes" id="UP001596978"/>
    </source>
</evidence>
<evidence type="ECO:0000259" key="7">
    <source>
        <dbReference type="PROSITE" id="PS51645"/>
    </source>
</evidence>
<evidence type="ECO:0000313" key="8">
    <source>
        <dbReference type="EMBL" id="MFD0861783.1"/>
    </source>
</evidence>
<comment type="caution">
    <text evidence="8">The sequence shown here is derived from an EMBL/GenBank/DDBJ whole genome shotgun (WGS) entry which is preliminary data.</text>
</comment>
<dbReference type="InterPro" id="IPR018394">
    <property type="entry name" value="DNA_photolyase_1_CS_C"/>
</dbReference>
<protein>
    <submittedName>
        <fullName evidence="8">Deoxyribodipyrimidine photo-lyase/cryptochrome family protein</fullName>
    </submittedName>
</protein>
<dbReference type="SUPFAM" id="SSF48173">
    <property type="entry name" value="Cryptochrome/photolyase FAD-binding domain"/>
    <property type="match status" value="1"/>
</dbReference>
<dbReference type="EMBL" id="JBHTJH010000004">
    <property type="protein sequence ID" value="MFD0861783.1"/>
    <property type="molecule type" value="Genomic_DNA"/>
</dbReference>
<dbReference type="PROSITE" id="PS51645">
    <property type="entry name" value="PHR_CRY_ALPHA_BETA"/>
    <property type="match status" value="1"/>
</dbReference>
<dbReference type="InterPro" id="IPR014729">
    <property type="entry name" value="Rossmann-like_a/b/a_fold"/>
</dbReference>
<dbReference type="InterPro" id="IPR002081">
    <property type="entry name" value="Cryptochrome/DNA_photolyase_1"/>
</dbReference>
<proteinExistence type="inferred from homology"/>
<evidence type="ECO:0000256" key="4">
    <source>
        <dbReference type="ARBA" id="ARBA00022827"/>
    </source>
</evidence>
<dbReference type="InterPro" id="IPR005101">
    <property type="entry name" value="Cryptochr/Photolyase_FAD-bd"/>
</dbReference>
<evidence type="ECO:0000256" key="1">
    <source>
        <dbReference type="ARBA" id="ARBA00001932"/>
    </source>
</evidence>
<dbReference type="PANTHER" id="PTHR11455:SF9">
    <property type="entry name" value="CRYPTOCHROME CIRCADIAN CLOCK 5 ISOFORM X1"/>
    <property type="match status" value="1"/>
</dbReference>
<evidence type="ECO:0000256" key="2">
    <source>
        <dbReference type="ARBA" id="ARBA00001974"/>
    </source>
</evidence>
<name>A0ABW3CYS9_9FLAO</name>
<dbReference type="InterPro" id="IPR036155">
    <property type="entry name" value="Crypto/Photolyase_N_sf"/>
</dbReference>
<feature type="domain" description="Photolyase/cryptochrome alpha/beta" evidence="7">
    <location>
        <begin position="7"/>
        <end position="137"/>
    </location>
</feature>
<dbReference type="SUPFAM" id="SSF52425">
    <property type="entry name" value="Cryptochrome/photolyase, N-terminal domain"/>
    <property type="match status" value="1"/>
</dbReference>